<gene>
    <name evidence="2" type="ORF">F7725_023942</name>
</gene>
<evidence type="ECO:0000313" key="2">
    <source>
        <dbReference type="EMBL" id="KAF3841991.1"/>
    </source>
</evidence>
<name>A0A7J5XYP2_DISMA</name>
<accession>A0A7J5XYP2</accession>
<dbReference type="InterPro" id="IPR031777">
    <property type="entry name" value="Sortilin_C"/>
</dbReference>
<dbReference type="PANTHER" id="PTHR12106">
    <property type="entry name" value="SORTILIN RELATED"/>
    <property type="match status" value="1"/>
</dbReference>
<dbReference type="Gene3D" id="3.30.60.270">
    <property type="match status" value="1"/>
</dbReference>
<protein>
    <recommendedName>
        <fullName evidence="1">Sortilin C-terminal domain-containing protein</fullName>
    </recommendedName>
</protein>
<dbReference type="Pfam" id="PF15901">
    <property type="entry name" value="Sortilin_C"/>
    <property type="match status" value="1"/>
</dbReference>
<dbReference type="PANTHER" id="PTHR12106:SF8">
    <property type="entry name" value="VPS10 DOMAIN-CONTAINING RECEPTOR SORCS1"/>
    <property type="match status" value="1"/>
</dbReference>
<dbReference type="GO" id="GO:0016020">
    <property type="term" value="C:membrane"/>
    <property type="evidence" value="ECO:0007669"/>
    <property type="project" value="TreeGrafter"/>
</dbReference>
<dbReference type="AlphaFoldDB" id="A0A7J5XYP2"/>
<dbReference type="Proteomes" id="UP000518266">
    <property type="component" value="Unassembled WGS sequence"/>
</dbReference>
<dbReference type="OrthoDB" id="443634at2759"/>
<dbReference type="InterPro" id="IPR050310">
    <property type="entry name" value="VPS10-sortilin"/>
</dbReference>
<reference evidence="2 3" key="1">
    <citation type="submission" date="2020-03" db="EMBL/GenBank/DDBJ databases">
        <title>Dissostichus mawsoni Genome sequencing and assembly.</title>
        <authorList>
            <person name="Park H."/>
        </authorList>
    </citation>
    <scope>NUCLEOTIDE SEQUENCE [LARGE SCALE GENOMIC DNA]</scope>
    <source>
        <strain evidence="2">DM0001</strain>
        <tissue evidence="2">Muscle</tissue>
    </source>
</reference>
<organism evidence="2 3">
    <name type="scientific">Dissostichus mawsoni</name>
    <name type="common">Antarctic cod</name>
    <dbReference type="NCBI Taxonomy" id="36200"/>
    <lineage>
        <taxon>Eukaryota</taxon>
        <taxon>Metazoa</taxon>
        <taxon>Chordata</taxon>
        <taxon>Craniata</taxon>
        <taxon>Vertebrata</taxon>
        <taxon>Euteleostomi</taxon>
        <taxon>Actinopterygii</taxon>
        <taxon>Neopterygii</taxon>
        <taxon>Teleostei</taxon>
        <taxon>Neoteleostei</taxon>
        <taxon>Acanthomorphata</taxon>
        <taxon>Eupercaria</taxon>
        <taxon>Perciformes</taxon>
        <taxon>Notothenioidei</taxon>
        <taxon>Nototheniidae</taxon>
        <taxon>Dissostichus</taxon>
    </lineage>
</organism>
<comment type="caution">
    <text evidence="2">The sequence shown here is derived from an EMBL/GenBank/DDBJ whole genome shotgun (WGS) entry which is preliminary data.</text>
</comment>
<dbReference type="GO" id="GO:0006892">
    <property type="term" value="P:post-Golgi vesicle-mediated transport"/>
    <property type="evidence" value="ECO:0007669"/>
    <property type="project" value="TreeGrafter"/>
</dbReference>
<sequence>MHSHNKSKMVQDKKKAKGASEMFMMHYLSQGEVCIMGMKRIFQKLKANVRCVKTRNQYISQMSDSCPCTEADFECDYGFERQIDGRCTPAFWFVPSATSRDCIRGESFLNTTGGAAVEVQPQATEVSQPCPRGLQLFTSEGTLVAALERNVTFLVFLEERLELQLVK</sequence>
<evidence type="ECO:0000313" key="3">
    <source>
        <dbReference type="Proteomes" id="UP000518266"/>
    </source>
</evidence>
<dbReference type="GO" id="GO:0005794">
    <property type="term" value="C:Golgi apparatus"/>
    <property type="evidence" value="ECO:0007669"/>
    <property type="project" value="TreeGrafter"/>
</dbReference>
<keyword evidence="3" id="KW-1185">Reference proteome</keyword>
<evidence type="ECO:0000259" key="1">
    <source>
        <dbReference type="Pfam" id="PF15901"/>
    </source>
</evidence>
<feature type="domain" description="Sortilin C-terminal" evidence="1">
    <location>
        <begin position="24"/>
        <end position="113"/>
    </location>
</feature>
<proteinExistence type="predicted"/>
<dbReference type="EMBL" id="JAAKFY010000019">
    <property type="protein sequence ID" value="KAF3841991.1"/>
    <property type="molecule type" value="Genomic_DNA"/>
</dbReference>
<dbReference type="Gene3D" id="2.10.70.80">
    <property type="match status" value="1"/>
</dbReference>